<dbReference type="CDD" id="cd02440">
    <property type="entry name" value="AdoMet_MTases"/>
    <property type="match status" value="1"/>
</dbReference>
<gene>
    <name evidence="2" type="ORF">HT585_29510</name>
</gene>
<dbReference type="Gene3D" id="3.40.50.150">
    <property type="entry name" value="Vaccinia Virus protein VP39"/>
    <property type="match status" value="1"/>
</dbReference>
<comment type="caution">
    <text evidence="2">The sequence shown here is derived from an EMBL/GenBank/DDBJ whole genome shotgun (WGS) entry which is preliminary data.</text>
</comment>
<evidence type="ECO:0000313" key="3">
    <source>
        <dbReference type="Proteomes" id="UP000520198"/>
    </source>
</evidence>
<sequence>MSSNLDQIREQQKDIWDRFSAGWKKWDELVLGWLAPFGDAMIHKAKLRDGDHVLDVAAGTGEPGLTAAALIPNGRVTVTDLSERMLHVAAENARHRGLSNFTTEICDASALPFADNSFDAVLCRFGFMFFPDVGAAAGQFARVAKPGARICTAVWSGPEKNPWATTIMATIARHVTLPTPMPGAPGLFRCAAGGMMAAAFTDAGLQDVDEQEISTTMVHETPERYWTFMTEIAAPVVAGLAQADDVTRETIKNEVVELASQSMRAGKVELRATATIVTGTRQ</sequence>
<reference evidence="2 3" key="1">
    <citation type="submission" date="2020-06" db="EMBL/GenBank/DDBJ databases">
        <authorList>
            <person name="Grouzdev D.S."/>
        </authorList>
    </citation>
    <scope>NUCLEOTIDE SEQUENCE [LARGE SCALE GENOMIC DNA]</scope>
    <source>
        <strain evidence="2 3">HO-A22</strain>
    </source>
</reference>
<dbReference type="PANTHER" id="PTHR43591:SF24">
    <property type="entry name" value="2-METHOXY-6-POLYPRENYL-1,4-BENZOQUINOL METHYLASE, MITOCHONDRIAL"/>
    <property type="match status" value="1"/>
</dbReference>
<dbReference type="Pfam" id="PF13649">
    <property type="entry name" value="Methyltransf_25"/>
    <property type="match status" value="1"/>
</dbReference>
<evidence type="ECO:0000259" key="1">
    <source>
        <dbReference type="Pfam" id="PF13649"/>
    </source>
</evidence>
<dbReference type="SUPFAM" id="SSF53335">
    <property type="entry name" value="S-adenosyl-L-methionine-dependent methyltransferases"/>
    <property type="match status" value="1"/>
</dbReference>
<feature type="domain" description="Methyltransferase" evidence="1">
    <location>
        <begin position="53"/>
        <end position="147"/>
    </location>
</feature>
<accession>A0A7Y6URN5</accession>
<evidence type="ECO:0000313" key="2">
    <source>
        <dbReference type="EMBL" id="NVD43008.1"/>
    </source>
</evidence>
<dbReference type="GO" id="GO:0032259">
    <property type="term" value="P:methylation"/>
    <property type="evidence" value="ECO:0007669"/>
    <property type="project" value="UniProtKB-KW"/>
</dbReference>
<dbReference type="GO" id="GO:0008168">
    <property type="term" value="F:methyltransferase activity"/>
    <property type="evidence" value="ECO:0007669"/>
    <property type="project" value="UniProtKB-KW"/>
</dbReference>
<name>A0A7Y6URN5_9HYPH</name>
<dbReference type="EMBL" id="JABWDU010000012">
    <property type="protein sequence ID" value="NVD43008.1"/>
    <property type="molecule type" value="Genomic_DNA"/>
</dbReference>
<dbReference type="AlphaFoldDB" id="A0A7Y6URN5"/>
<dbReference type="InterPro" id="IPR041698">
    <property type="entry name" value="Methyltransf_25"/>
</dbReference>
<proteinExistence type="predicted"/>
<dbReference type="PANTHER" id="PTHR43591">
    <property type="entry name" value="METHYLTRANSFERASE"/>
    <property type="match status" value="1"/>
</dbReference>
<dbReference type="InterPro" id="IPR029063">
    <property type="entry name" value="SAM-dependent_MTases_sf"/>
</dbReference>
<dbReference type="Proteomes" id="UP000520198">
    <property type="component" value="Unassembled WGS sequence"/>
</dbReference>
<keyword evidence="2" id="KW-0489">Methyltransferase</keyword>
<dbReference type="RefSeq" id="WP_176356352.1">
    <property type="nucleotide sequence ID" value="NZ_JABWDU010000012.1"/>
</dbReference>
<keyword evidence="2" id="KW-0808">Transferase</keyword>
<keyword evidence="3" id="KW-1185">Reference proteome</keyword>
<protein>
    <submittedName>
        <fullName evidence="2">Methyltransferase domain-containing protein</fullName>
    </submittedName>
</protein>
<organism evidence="2 3">
    <name type="scientific">Ensifer oleiphilus</name>
    <dbReference type="NCBI Taxonomy" id="2742698"/>
    <lineage>
        <taxon>Bacteria</taxon>
        <taxon>Pseudomonadati</taxon>
        <taxon>Pseudomonadota</taxon>
        <taxon>Alphaproteobacteria</taxon>
        <taxon>Hyphomicrobiales</taxon>
        <taxon>Rhizobiaceae</taxon>
        <taxon>Sinorhizobium/Ensifer group</taxon>
        <taxon>Ensifer</taxon>
    </lineage>
</organism>